<dbReference type="EC" id="1.2.1.-" evidence="8"/>
<feature type="active site" description="Nucleophile" evidence="3">
    <location>
        <position position="152"/>
    </location>
</feature>
<keyword evidence="5" id="KW-0520">NAD</keyword>
<dbReference type="InterPro" id="IPR006424">
    <property type="entry name" value="Glyceraldehyde-3-P_DH_1"/>
</dbReference>
<dbReference type="InterPro" id="IPR036291">
    <property type="entry name" value="NAD(P)-bd_dom_sf"/>
</dbReference>
<sequence length="346" mass="38305">MAIKVGINGFGRIGRAFFRAVYRHPAIEVVAVNDLTDAATLAHLLKYDSVHGRFPGRVEAKEHAFEVDGRPVRVFAEKDPAHIPWREVGAEFIVEATGRFTKAEDARRHLEAGARKVIITAPAKGEDVTIVMGVNEDWYDPEKHHIVSCASCTTNCLAPMVKVLHENLRIVRGALTTVHSYTNDQNLLDLPHRDLRRARAAALSIVPTTTGAAKLVTVVFPELKGKITGIAVRVPTPNVSLTDLVVEVSRPTTVEEVNELFRRASVGAMRGIIEYCEEPLVSRDFNGNPHSCIFDALSTMVIDEVLVKVLGWYDNEWGYSCRVADLLLFMATKENLVTAPRIPMHV</sequence>
<dbReference type="Pfam" id="PF02800">
    <property type="entry name" value="Gp_dh_C"/>
    <property type="match status" value="1"/>
</dbReference>
<dbReference type="PANTHER" id="PTHR43148">
    <property type="entry name" value="GLYCERALDEHYDE-3-PHOSPHATE DEHYDROGENASE 2"/>
    <property type="match status" value="1"/>
</dbReference>
<dbReference type="Gene3D" id="3.40.50.720">
    <property type="entry name" value="NAD(P)-binding Rossmann-like Domain"/>
    <property type="match status" value="1"/>
</dbReference>
<name>A0A3D8P512_9THEO</name>
<evidence type="ECO:0000313" key="10">
    <source>
        <dbReference type="EMBL" id="RDV83213.1"/>
    </source>
</evidence>
<evidence type="ECO:0000256" key="6">
    <source>
        <dbReference type="PIRSR" id="PIRSR000149-4"/>
    </source>
</evidence>
<dbReference type="PIRSF" id="PIRSF000149">
    <property type="entry name" value="GAP_DH"/>
    <property type="match status" value="1"/>
</dbReference>
<dbReference type="AlphaFoldDB" id="A0A3D8P512"/>
<feature type="binding site" evidence="5">
    <location>
        <position position="120"/>
    </location>
    <ligand>
        <name>NAD(+)</name>
        <dbReference type="ChEBI" id="CHEBI:57540"/>
    </ligand>
</feature>
<dbReference type="FunFam" id="3.40.50.720:FF:000001">
    <property type="entry name" value="Glyceraldehyde-3-phosphate dehydrogenase"/>
    <property type="match status" value="1"/>
</dbReference>
<proteinExistence type="inferred from homology"/>
<keyword evidence="5" id="KW-0547">Nucleotide-binding</keyword>
<dbReference type="NCBIfam" id="TIGR01534">
    <property type="entry name" value="GAPDH-I"/>
    <property type="match status" value="1"/>
</dbReference>
<dbReference type="RefSeq" id="WP_115792542.1">
    <property type="nucleotide sequence ID" value="NZ_QSLN01000006.1"/>
</dbReference>
<dbReference type="InterPro" id="IPR020829">
    <property type="entry name" value="GlycerAld_3-P_DH_cat"/>
</dbReference>
<reference evidence="10 11" key="1">
    <citation type="submission" date="2018-08" db="EMBL/GenBank/DDBJ databases">
        <title>Form III RuBisCO-mediated autotrophy in Thermodesulfobium bacteria.</title>
        <authorList>
            <person name="Toshchakov S.V."/>
            <person name="Kublanov I.V."/>
            <person name="Frolov E."/>
            <person name="Bonch-Osmolovskaya E.A."/>
            <person name="Tourova T.P."/>
            <person name="Chernych N.A."/>
            <person name="Lebedinsky A.V."/>
        </authorList>
    </citation>
    <scope>NUCLEOTIDE SEQUENCE [LARGE SCALE GENOMIC DNA]</scope>
    <source>
        <strain evidence="10 11">SR</strain>
    </source>
</reference>
<dbReference type="GO" id="GO:0016620">
    <property type="term" value="F:oxidoreductase activity, acting on the aldehyde or oxo group of donors, NAD or NADP as acceptor"/>
    <property type="evidence" value="ECO:0007669"/>
    <property type="project" value="InterPro"/>
</dbReference>
<dbReference type="OrthoDB" id="9803304at2"/>
<dbReference type="SUPFAM" id="SSF51735">
    <property type="entry name" value="NAD(P)-binding Rossmann-fold domains"/>
    <property type="match status" value="1"/>
</dbReference>
<comment type="similarity">
    <text evidence="1 7">Belongs to the glyceraldehyde-3-phosphate dehydrogenase family.</text>
</comment>
<dbReference type="Pfam" id="PF00044">
    <property type="entry name" value="Gp_dh_N"/>
    <property type="match status" value="1"/>
</dbReference>
<feature type="binding site" evidence="5">
    <location>
        <position position="315"/>
    </location>
    <ligand>
        <name>NAD(+)</name>
        <dbReference type="ChEBI" id="CHEBI:57540"/>
    </ligand>
</feature>
<dbReference type="InterPro" id="IPR020828">
    <property type="entry name" value="GlycerAld_3-P_DH_NAD(P)-bd"/>
</dbReference>
<dbReference type="InterPro" id="IPR020831">
    <property type="entry name" value="GlycerAld/Erythrose_P_DH"/>
</dbReference>
<evidence type="ECO:0000256" key="4">
    <source>
        <dbReference type="PIRSR" id="PIRSR000149-2"/>
    </source>
</evidence>
<feature type="binding site" evidence="5">
    <location>
        <begin position="12"/>
        <end position="13"/>
    </location>
    <ligand>
        <name>NAD(+)</name>
        <dbReference type="ChEBI" id="CHEBI:57540"/>
    </ligand>
</feature>
<evidence type="ECO:0000256" key="8">
    <source>
        <dbReference type="RuleBase" id="RU361160"/>
    </source>
</evidence>
<accession>A0A3D8P512</accession>
<dbReference type="CDD" id="cd18126">
    <property type="entry name" value="GAPDH_I_C"/>
    <property type="match status" value="1"/>
</dbReference>
<dbReference type="PROSITE" id="PS00071">
    <property type="entry name" value="GAPDH"/>
    <property type="match status" value="1"/>
</dbReference>
<dbReference type="Proteomes" id="UP000256329">
    <property type="component" value="Unassembled WGS sequence"/>
</dbReference>
<dbReference type="GO" id="GO:0006006">
    <property type="term" value="P:glucose metabolic process"/>
    <property type="evidence" value="ECO:0007669"/>
    <property type="project" value="InterPro"/>
</dbReference>
<feature type="site" description="Activates thiol group during catalysis" evidence="6">
    <location>
        <position position="179"/>
    </location>
</feature>
<evidence type="ECO:0000256" key="5">
    <source>
        <dbReference type="PIRSR" id="PIRSR000149-3"/>
    </source>
</evidence>
<feature type="binding site" evidence="4">
    <location>
        <position position="233"/>
    </location>
    <ligand>
        <name>D-glyceraldehyde 3-phosphate</name>
        <dbReference type="ChEBI" id="CHEBI:59776"/>
    </ligand>
</feature>
<feature type="binding site" evidence="4">
    <location>
        <begin position="210"/>
        <end position="211"/>
    </location>
    <ligand>
        <name>D-glyceraldehyde 3-phosphate</name>
        <dbReference type="ChEBI" id="CHEBI:59776"/>
    </ligand>
</feature>
<dbReference type="EMBL" id="QSLN01000006">
    <property type="protein sequence ID" value="RDV83213.1"/>
    <property type="molecule type" value="Genomic_DNA"/>
</dbReference>
<evidence type="ECO:0000256" key="1">
    <source>
        <dbReference type="ARBA" id="ARBA00007406"/>
    </source>
</evidence>
<dbReference type="SUPFAM" id="SSF55347">
    <property type="entry name" value="Glyceraldehyde-3-phosphate dehydrogenase-like, C-terminal domain"/>
    <property type="match status" value="1"/>
</dbReference>
<gene>
    <name evidence="10" type="primary">gap</name>
    <name evidence="10" type="ORF">DXX99_05710</name>
</gene>
<evidence type="ECO:0000256" key="3">
    <source>
        <dbReference type="PIRSR" id="PIRSR000149-1"/>
    </source>
</evidence>
<comment type="caution">
    <text evidence="10">The sequence shown here is derived from an EMBL/GenBank/DDBJ whole genome shotgun (WGS) entry which is preliminary data.</text>
</comment>
<evidence type="ECO:0000256" key="7">
    <source>
        <dbReference type="RuleBase" id="RU000397"/>
    </source>
</evidence>
<dbReference type="GO" id="GO:0050661">
    <property type="term" value="F:NADP binding"/>
    <property type="evidence" value="ECO:0007669"/>
    <property type="project" value="InterPro"/>
</dbReference>
<feature type="binding site" evidence="5">
    <location>
        <position position="34"/>
    </location>
    <ligand>
        <name>NAD(+)</name>
        <dbReference type="ChEBI" id="CHEBI:57540"/>
    </ligand>
</feature>
<protein>
    <recommendedName>
        <fullName evidence="8">Glyceraldehyde-3-phosphate dehydrogenase</fullName>
        <ecNumber evidence="8">1.2.1.-</ecNumber>
    </recommendedName>
</protein>
<dbReference type="PRINTS" id="PR00078">
    <property type="entry name" value="G3PDHDRGNASE"/>
</dbReference>
<organism evidence="10 11">
    <name type="scientific">Ammonifex thiophilus</name>
    <dbReference type="NCBI Taxonomy" id="444093"/>
    <lineage>
        <taxon>Bacteria</taxon>
        <taxon>Bacillati</taxon>
        <taxon>Bacillota</taxon>
        <taxon>Clostridia</taxon>
        <taxon>Thermoanaerobacterales</taxon>
        <taxon>Thermoanaerobacteraceae</taxon>
        <taxon>Ammonifex</taxon>
    </lineage>
</organism>
<evidence type="ECO:0000259" key="9">
    <source>
        <dbReference type="SMART" id="SM00846"/>
    </source>
</evidence>
<evidence type="ECO:0000313" key="11">
    <source>
        <dbReference type="Proteomes" id="UP000256329"/>
    </source>
</evidence>
<dbReference type="SMART" id="SM00846">
    <property type="entry name" value="Gp_dh_N"/>
    <property type="match status" value="1"/>
</dbReference>
<keyword evidence="11" id="KW-1185">Reference proteome</keyword>
<dbReference type="Gene3D" id="3.30.360.10">
    <property type="entry name" value="Dihydrodipicolinate Reductase, domain 2"/>
    <property type="match status" value="1"/>
</dbReference>
<evidence type="ECO:0000256" key="2">
    <source>
        <dbReference type="ARBA" id="ARBA00023002"/>
    </source>
</evidence>
<feature type="binding site" evidence="4">
    <location>
        <position position="182"/>
    </location>
    <ligand>
        <name>D-glyceraldehyde 3-phosphate</name>
        <dbReference type="ChEBI" id="CHEBI:59776"/>
    </ligand>
</feature>
<dbReference type="CDD" id="cd05214">
    <property type="entry name" value="GAPDH_I_N"/>
    <property type="match status" value="1"/>
</dbReference>
<feature type="binding site" evidence="4">
    <location>
        <begin position="151"/>
        <end position="153"/>
    </location>
    <ligand>
        <name>D-glyceraldehyde 3-phosphate</name>
        <dbReference type="ChEBI" id="CHEBI:59776"/>
    </ligand>
</feature>
<keyword evidence="2 8" id="KW-0560">Oxidoreductase</keyword>
<dbReference type="FunFam" id="3.30.360.10:FF:000002">
    <property type="entry name" value="Glyceraldehyde-3-phosphate dehydrogenase"/>
    <property type="match status" value="1"/>
</dbReference>
<dbReference type="InterPro" id="IPR020830">
    <property type="entry name" value="GlycerAld_3-P_DH_AS"/>
</dbReference>
<feature type="domain" description="Glyceraldehyde 3-phosphate dehydrogenase NAD(P) binding" evidence="9">
    <location>
        <begin position="3"/>
        <end position="152"/>
    </location>
</feature>
<dbReference type="GO" id="GO:0051287">
    <property type="term" value="F:NAD binding"/>
    <property type="evidence" value="ECO:0007669"/>
    <property type="project" value="InterPro"/>
</dbReference>